<dbReference type="GO" id="GO:0005886">
    <property type="term" value="C:plasma membrane"/>
    <property type="evidence" value="ECO:0007669"/>
    <property type="project" value="UniProtKB-SubCell"/>
</dbReference>
<dbReference type="PANTHER" id="PTHR23291:SF115">
    <property type="entry name" value="MODULATOR OF FTSH PROTEASE YCCA"/>
    <property type="match status" value="1"/>
</dbReference>
<feature type="transmembrane region" description="Helical" evidence="6">
    <location>
        <begin position="20"/>
        <end position="41"/>
    </location>
</feature>
<evidence type="ECO:0000256" key="2">
    <source>
        <dbReference type="ARBA" id="ARBA00022475"/>
    </source>
</evidence>
<evidence type="ECO:0000256" key="5">
    <source>
        <dbReference type="ARBA" id="ARBA00023136"/>
    </source>
</evidence>
<dbReference type="CDD" id="cd10432">
    <property type="entry name" value="BI-1-like_bacterial"/>
    <property type="match status" value="1"/>
</dbReference>
<protein>
    <recommendedName>
        <fullName evidence="9">Bax inhibitor-1/YccA family protein</fullName>
    </recommendedName>
</protein>
<dbReference type="EMBL" id="CP000614">
    <property type="protein sequence ID" value="ABO54996.1"/>
    <property type="molecule type" value="Genomic_DNA"/>
</dbReference>
<keyword evidence="4 6" id="KW-1133">Transmembrane helix</keyword>
<evidence type="ECO:0000256" key="3">
    <source>
        <dbReference type="ARBA" id="ARBA00022692"/>
    </source>
</evidence>
<dbReference type="Pfam" id="PF01027">
    <property type="entry name" value="Bax1-I"/>
    <property type="match status" value="1"/>
</dbReference>
<dbReference type="KEGG" id="bvi:Bcep1808_1993"/>
<keyword evidence="2" id="KW-1003">Cell membrane</keyword>
<dbReference type="PANTHER" id="PTHR23291">
    <property type="entry name" value="BAX INHIBITOR-RELATED"/>
    <property type="match status" value="1"/>
</dbReference>
<evidence type="ECO:0000256" key="6">
    <source>
        <dbReference type="RuleBase" id="RU004379"/>
    </source>
</evidence>
<dbReference type="eggNOG" id="COG0670">
    <property type="taxonomic scope" value="Bacteria"/>
</dbReference>
<feature type="transmembrane region" description="Helical" evidence="6">
    <location>
        <begin position="106"/>
        <end position="129"/>
    </location>
</feature>
<proteinExistence type="inferred from homology"/>
<dbReference type="InterPro" id="IPR006214">
    <property type="entry name" value="Bax_inhibitor_1-related"/>
</dbReference>
<feature type="transmembrane region" description="Helical" evidence="6">
    <location>
        <begin position="73"/>
        <end position="100"/>
    </location>
</feature>
<keyword evidence="5 6" id="KW-0472">Membrane</keyword>
<sequence length="229" mass="23670">MSTLGTTASTRSAASSALSFRAQTMLLVALSLFCGTGGAAFTVVHHLSGLATLGVALAGLVALIAVNMAKRSVIAIPALAVFGALMGATSGPMVALYLHMPHGPHIVAAAALSTAFAALAAAGLAMFAVARNIDLSVFGQFLFIGLLALLGFTILGVFIHLPALQLTVAALGVLIFSGYLVFDLWRIERQNFRPGAGDFTPAMAACTLYLDLLNLFQFLLEIFAAASRD</sequence>
<organism evidence="7 8">
    <name type="scientific">Burkholderia vietnamiensis (strain G4 / LMG 22486)</name>
    <name type="common">Burkholderia cepacia (strain R1808)</name>
    <dbReference type="NCBI Taxonomy" id="269482"/>
    <lineage>
        <taxon>Bacteria</taxon>
        <taxon>Pseudomonadati</taxon>
        <taxon>Pseudomonadota</taxon>
        <taxon>Betaproteobacteria</taxon>
        <taxon>Burkholderiales</taxon>
        <taxon>Burkholderiaceae</taxon>
        <taxon>Burkholderia</taxon>
        <taxon>Burkholderia cepacia complex</taxon>
    </lineage>
</organism>
<accession>A4JFE3</accession>
<dbReference type="HOGENOM" id="CLU_058671_2_1_4"/>
<comment type="subcellular location">
    <subcellularLocation>
        <location evidence="1">Cell membrane</location>
        <topology evidence="1">Multi-pass membrane protein</topology>
    </subcellularLocation>
</comment>
<dbReference type="AlphaFoldDB" id="A4JFE3"/>
<feature type="transmembrane region" description="Helical" evidence="6">
    <location>
        <begin position="47"/>
        <end position="66"/>
    </location>
</feature>
<feature type="transmembrane region" description="Helical" evidence="6">
    <location>
        <begin position="141"/>
        <end position="161"/>
    </location>
</feature>
<comment type="similarity">
    <text evidence="6">Belongs to the BI1 family.</text>
</comment>
<feature type="transmembrane region" description="Helical" evidence="6">
    <location>
        <begin position="167"/>
        <end position="185"/>
    </location>
</feature>
<evidence type="ECO:0000256" key="4">
    <source>
        <dbReference type="ARBA" id="ARBA00022989"/>
    </source>
</evidence>
<keyword evidence="3 6" id="KW-0812">Transmembrane</keyword>
<evidence type="ECO:0000256" key="1">
    <source>
        <dbReference type="ARBA" id="ARBA00004651"/>
    </source>
</evidence>
<evidence type="ECO:0008006" key="9">
    <source>
        <dbReference type="Google" id="ProtNLM"/>
    </source>
</evidence>
<name>A4JFE3_BURVG</name>
<reference evidence="8" key="1">
    <citation type="submission" date="2007-03" db="EMBL/GenBank/DDBJ databases">
        <title>Complete sequence of chromosome 1 of Burkholderia vietnamiensis G4.</title>
        <authorList>
            <consortium name="US DOE Joint Genome Institute"/>
            <person name="Copeland A."/>
            <person name="Lucas S."/>
            <person name="Lapidus A."/>
            <person name="Barry K."/>
            <person name="Detter J.C."/>
            <person name="Glavina del Rio T."/>
            <person name="Hammon N."/>
            <person name="Israni S."/>
            <person name="Dalin E."/>
            <person name="Tice H."/>
            <person name="Pitluck S."/>
            <person name="Chain P."/>
            <person name="Malfatti S."/>
            <person name="Shin M."/>
            <person name="Vergez L."/>
            <person name="Schmutz J."/>
            <person name="Larimer F."/>
            <person name="Land M."/>
            <person name="Hauser L."/>
            <person name="Kyrpides N."/>
            <person name="Tiedje J."/>
            <person name="Richardson P."/>
        </authorList>
    </citation>
    <scope>NUCLEOTIDE SEQUENCE [LARGE SCALE GENOMIC DNA]</scope>
    <source>
        <strain evidence="8">G4 / LMG 22486</strain>
    </source>
</reference>
<dbReference type="Proteomes" id="UP000002287">
    <property type="component" value="Chromosome 1"/>
</dbReference>
<gene>
    <name evidence="7" type="ordered locus">Bcep1808_1993</name>
</gene>
<evidence type="ECO:0000313" key="7">
    <source>
        <dbReference type="EMBL" id="ABO54996.1"/>
    </source>
</evidence>
<evidence type="ECO:0000313" key="8">
    <source>
        <dbReference type="Proteomes" id="UP000002287"/>
    </source>
</evidence>